<organism evidence="1 2">
    <name type="scientific">Portunus trituberculatus</name>
    <name type="common">Swimming crab</name>
    <name type="synonym">Neptunus trituberculatus</name>
    <dbReference type="NCBI Taxonomy" id="210409"/>
    <lineage>
        <taxon>Eukaryota</taxon>
        <taxon>Metazoa</taxon>
        <taxon>Ecdysozoa</taxon>
        <taxon>Arthropoda</taxon>
        <taxon>Crustacea</taxon>
        <taxon>Multicrustacea</taxon>
        <taxon>Malacostraca</taxon>
        <taxon>Eumalacostraca</taxon>
        <taxon>Eucarida</taxon>
        <taxon>Decapoda</taxon>
        <taxon>Pleocyemata</taxon>
        <taxon>Brachyura</taxon>
        <taxon>Eubrachyura</taxon>
        <taxon>Portunoidea</taxon>
        <taxon>Portunidae</taxon>
        <taxon>Portuninae</taxon>
        <taxon>Portunus</taxon>
    </lineage>
</organism>
<dbReference type="Proteomes" id="UP000324222">
    <property type="component" value="Unassembled WGS sequence"/>
</dbReference>
<protein>
    <submittedName>
        <fullName evidence="1">Uncharacterized protein</fullName>
    </submittedName>
</protein>
<proteinExistence type="predicted"/>
<name>A0A5B7HT15_PORTR</name>
<evidence type="ECO:0000313" key="1">
    <source>
        <dbReference type="EMBL" id="MPC71594.1"/>
    </source>
</evidence>
<comment type="caution">
    <text evidence="1">The sequence shown here is derived from an EMBL/GenBank/DDBJ whole genome shotgun (WGS) entry which is preliminary data.</text>
</comment>
<reference evidence="1 2" key="1">
    <citation type="submission" date="2019-05" db="EMBL/GenBank/DDBJ databases">
        <title>Another draft genome of Portunus trituberculatus and its Hox gene families provides insights of decapod evolution.</title>
        <authorList>
            <person name="Jeong J.-H."/>
            <person name="Song I."/>
            <person name="Kim S."/>
            <person name="Choi T."/>
            <person name="Kim D."/>
            <person name="Ryu S."/>
            <person name="Kim W."/>
        </authorList>
    </citation>
    <scope>NUCLEOTIDE SEQUENCE [LARGE SCALE GENOMIC DNA]</scope>
    <source>
        <tissue evidence="1">Muscle</tissue>
    </source>
</reference>
<dbReference type="AlphaFoldDB" id="A0A5B7HT15"/>
<gene>
    <name evidence="1" type="ORF">E2C01_065876</name>
</gene>
<keyword evidence="2" id="KW-1185">Reference proteome</keyword>
<sequence>MPWRSLRHPQAFHGVARRTQGSNFQAKVLGHKILGQREFLSVKDAPKDPISDMNAWEDWKEGRTPKFY</sequence>
<dbReference type="EMBL" id="VSRR010033165">
    <property type="protein sequence ID" value="MPC71594.1"/>
    <property type="molecule type" value="Genomic_DNA"/>
</dbReference>
<accession>A0A5B7HT15</accession>
<evidence type="ECO:0000313" key="2">
    <source>
        <dbReference type="Proteomes" id="UP000324222"/>
    </source>
</evidence>